<name>A0AAW0FBS7_9APHY</name>
<organism evidence="2 3">
    <name type="scientific">Cerrena zonata</name>
    <dbReference type="NCBI Taxonomy" id="2478898"/>
    <lineage>
        <taxon>Eukaryota</taxon>
        <taxon>Fungi</taxon>
        <taxon>Dikarya</taxon>
        <taxon>Basidiomycota</taxon>
        <taxon>Agaricomycotina</taxon>
        <taxon>Agaricomycetes</taxon>
        <taxon>Polyporales</taxon>
        <taxon>Cerrenaceae</taxon>
        <taxon>Cerrena</taxon>
    </lineage>
</organism>
<protein>
    <submittedName>
        <fullName evidence="2">Uncharacterized protein</fullName>
    </submittedName>
</protein>
<reference evidence="2 3" key="1">
    <citation type="submission" date="2022-09" db="EMBL/GenBank/DDBJ databases">
        <authorList>
            <person name="Palmer J.M."/>
        </authorList>
    </citation>
    <scope>NUCLEOTIDE SEQUENCE [LARGE SCALE GENOMIC DNA]</scope>
    <source>
        <strain evidence="2 3">DSM 7382</strain>
    </source>
</reference>
<evidence type="ECO:0000313" key="2">
    <source>
        <dbReference type="EMBL" id="KAK7676220.1"/>
    </source>
</evidence>
<evidence type="ECO:0000313" key="3">
    <source>
        <dbReference type="Proteomes" id="UP001385951"/>
    </source>
</evidence>
<keyword evidence="1" id="KW-0732">Signal</keyword>
<keyword evidence="3" id="KW-1185">Reference proteome</keyword>
<sequence length="71" mass="7768">VFCNYLLLFFLPTSGGICTNTKIFKRPNSLVDFRPASIHKNALAAFHSLLPVFPLALQHAVSLITTLLGPT</sequence>
<dbReference type="Proteomes" id="UP001385951">
    <property type="component" value="Unassembled WGS sequence"/>
</dbReference>
<dbReference type="EMBL" id="JASBNA010000128">
    <property type="protein sequence ID" value="KAK7676220.1"/>
    <property type="molecule type" value="Genomic_DNA"/>
</dbReference>
<feature type="chain" id="PRO_5043609195" evidence="1">
    <location>
        <begin position="16"/>
        <end position="71"/>
    </location>
</feature>
<dbReference type="AlphaFoldDB" id="A0AAW0FBS7"/>
<feature type="signal peptide" evidence="1">
    <location>
        <begin position="1"/>
        <end position="15"/>
    </location>
</feature>
<feature type="non-terminal residue" evidence="2">
    <location>
        <position position="1"/>
    </location>
</feature>
<accession>A0AAW0FBS7</accession>
<comment type="caution">
    <text evidence="2">The sequence shown here is derived from an EMBL/GenBank/DDBJ whole genome shotgun (WGS) entry which is preliminary data.</text>
</comment>
<evidence type="ECO:0000256" key="1">
    <source>
        <dbReference type="SAM" id="SignalP"/>
    </source>
</evidence>
<gene>
    <name evidence="2" type="ORF">QCA50_020836</name>
</gene>
<proteinExistence type="predicted"/>